<dbReference type="PANTHER" id="PTHR14119">
    <property type="entry name" value="HYDROLASE"/>
    <property type="match status" value="1"/>
</dbReference>
<evidence type="ECO:0000313" key="3">
    <source>
        <dbReference type="Proteomes" id="UP000320679"/>
    </source>
</evidence>
<dbReference type="InterPro" id="IPR050993">
    <property type="entry name" value="Isochorismatase_domain"/>
</dbReference>
<keyword evidence="2" id="KW-0378">Hydrolase</keyword>
<dbReference type="InterPro" id="IPR000868">
    <property type="entry name" value="Isochorismatase-like_dom"/>
</dbReference>
<dbReference type="CDD" id="cd01012">
    <property type="entry name" value="YcaC_related"/>
    <property type="match status" value="1"/>
</dbReference>
<dbReference type="GO" id="GO:0016787">
    <property type="term" value="F:hydrolase activity"/>
    <property type="evidence" value="ECO:0007669"/>
    <property type="project" value="UniProtKB-KW"/>
</dbReference>
<dbReference type="PANTHER" id="PTHR14119:SF3">
    <property type="entry name" value="ISOCHORISMATASE DOMAIN-CONTAINING PROTEIN 2"/>
    <property type="match status" value="1"/>
</dbReference>
<dbReference type="SUPFAM" id="SSF52499">
    <property type="entry name" value="Isochorismatase-like hydrolases"/>
    <property type="match status" value="1"/>
</dbReference>
<organism evidence="2 3">
    <name type="scientific">Aerophobetes bacterium</name>
    <dbReference type="NCBI Taxonomy" id="2030807"/>
    <lineage>
        <taxon>Bacteria</taxon>
        <taxon>Candidatus Aerophobota</taxon>
    </lineage>
</organism>
<evidence type="ECO:0000259" key="1">
    <source>
        <dbReference type="Pfam" id="PF00857"/>
    </source>
</evidence>
<gene>
    <name evidence="2" type="ORF">E3J59_04785</name>
</gene>
<dbReference type="Proteomes" id="UP000320679">
    <property type="component" value="Unassembled WGS sequence"/>
</dbReference>
<comment type="caution">
    <text evidence="2">The sequence shown here is derived from an EMBL/GenBank/DDBJ whole genome shotgun (WGS) entry which is preliminary data.</text>
</comment>
<name>A0A523UQG1_UNCAE</name>
<dbReference type="AlphaFoldDB" id="A0A523UQG1"/>
<accession>A0A523UQG1</accession>
<sequence>MLILENTVLIVVDVQEKLAHVMSEKRVLLENLEKIIKGAQILGIPILLTEQNPEELGPTIPEIARLLPNIQPVRKLSFSCCGSNRFMQALKALSRKQVLITGTETHVCVYQTAVDLLNLEYEVQVVADAVSSRTVENRQIGLAKIRDAGAALTSMETALFELLKVAEGAKFKEILKIVK</sequence>
<dbReference type="EMBL" id="SOJK01000201">
    <property type="protein sequence ID" value="TET44705.1"/>
    <property type="molecule type" value="Genomic_DNA"/>
</dbReference>
<feature type="domain" description="Isochorismatase-like" evidence="1">
    <location>
        <begin position="7"/>
        <end position="156"/>
    </location>
</feature>
<dbReference type="Pfam" id="PF00857">
    <property type="entry name" value="Isochorismatase"/>
    <property type="match status" value="1"/>
</dbReference>
<reference evidence="2 3" key="1">
    <citation type="submission" date="2019-03" db="EMBL/GenBank/DDBJ databases">
        <title>Metabolic potential of uncultured bacteria and archaea associated with petroleum seepage in deep-sea sediments.</title>
        <authorList>
            <person name="Dong X."/>
            <person name="Hubert C."/>
        </authorList>
    </citation>
    <scope>NUCLEOTIDE SEQUENCE [LARGE SCALE GENOMIC DNA]</scope>
    <source>
        <strain evidence="2">E29_bin78</strain>
    </source>
</reference>
<protein>
    <submittedName>
        <fullName evidence="2">Hydrolase</fullName>
    </submittedName>
</protein>
<dbReference type="InterPro" id="IPR036380">
    <property type="entry name" value="Isochorismatase-like_sf"/>
</dbReference>
<proteinExistence type="predicted"/>
<evidence type="ECO:0000313" key="2">
    <source>
        <dbReference type="EMBL" id="TET44705.1"/>
    </source>
</evidence>
<dbReference type="Gene3D" id="3.40.50.850">
    <property type="entry name" value="Isochorismatase-like"/>
    <property type="match status" value="1"/>
</dbReference>